<evidence type="ECO:0000313" key="18">
    <source>
        <dbReference type="Proteomes" id="UP000515163"/>
    </source>
</evidence>
<dbReference type="GO" id="GO:0034417">
    <property type="term" value="F:bisphosphoglycerate 3-phosphatase activity"/>
    <property type="evidence" value="ECO:0007669"/>
    <property type="project" value="UniProtKB-EC"/>
</dbReference>
<comment type="similarity">
    <text evidence="2">Belongs to the histidine acid phosphatase family. MINPP1 subfamily.</text>
</comment>
<dbReference type="CDD" id="cd07061">
    <property type="entry name" value="HP_HAP_like"/>
    <property type="match status" value="1"/>
</dbReference>
<reference evidence="19" key="1">
    <citation type="submission" date="2025-08" db="UniProtKB">
        <authorList>
            <consortium name="RefSeq"/>
        </authorList>
    </citation>
    <scope>IDENTIFICATION</scope>
    <source>
        <tissue evidence="19">Tentacle</tissue>
    </source>
</reference>
<evidence type="ECO:0000256" key="17">
    <source>
        <dbReference type="SAM" id="SignalP"/>
    </source>
</evidence>
<accession>A0A6P8HP52</accession>
<organism evidence="18 19">
    <name type="scientific">Actinia tenebrosa</name>
    <name type="common">Australian red waratah sea anemone</name>
    <dbReference type="NCBI Taxonomy" id="6105"/>
    <lineage>
        <taxon>Eukaryota</taxon>
        <taxon>Metazoa</taxon>
        <taxon>Cnidaria</taxon>
        <taxon>Anthozoa</taxon>
        <taxon>Hexacorallia</taxon>
        <taxon>Actiniaria</taxon>
        <taxon>Actiniidae</taxon>
        <taxon>Actinia</taxon>
    </lineage>
</organism>
<evidence type="ECO:0000256" key="13">
    <source>
        <dbReference type="ARBA" id="ARBA00043671"/>
    </source>
</evidence>
<keyword evidence="10" id="KW-0325">Glycoprotein</keyword>
<gene>
    <name evidence="19" type="primary">LOC116291378</name>
</gene>
<dbReference type="SUPFAM" id="SSF53254">
    <property type="entry name" value="Phosphoglycerate mutase-like"/>
    <property type="match status" value="1"/>
</dbReference>
<feature type="disulfide bond" evidence="16">
    <location>
        <begin position="406"/>
        <end position="412"/>
    </location>
</feature>
<protein>
    <recommendedName>
        <fullName evidence="5">Multiple inositol polyphosphate phosphatase 1</fullName>
        <ecNumber evidence="4">3.1.3.62</ecNumber>
        <ecNumber evidence="3">3.1.3.80</ecNumber>
    </recommendedName>
    <alternativeName>
        <fullName evidence="11">2,3-bisphosphoglycerate 3-phosphatase</fullName>
    </alternativeName>
</protein>
<dbReference type="OrthoDB" id="6509975at2759"/>
<dbReference type="RefSeq" id="XP_031554407.1">
    <property type="nucleotide sequence ID" value="XM_031698547.1"/>
</dbReference>
<evidence type="ECO:0000256" key="14">
    <source>
        <dbReference type="ARBA" id="ARBA00043691"/>
    </source>
</evidence>
<comment type="catalytic activity">
    <reaction evidence="13">
        <text>1D-myo-inositol 1,2,4,5,6-pentakisphosphate + H2O = 1D-myo-inositol 1,2,5,6-tetrakisphosphate + phosphate</text>
        <dbReference type="Rhea" id="RHEA:77115"/>
        <dbReference type="ChEBI" id="CHEBI:15377"/>
        <dbReference type="ChEBI" id="CHEBI:43474"/>
        <dbReference type="ChEBI" id="CHEBI:57798"/>
        <dbReference type="ChEBI" id="CHEBI:195535"/>
        <dbReference type="EC" id="3.1.3.62"/>
    </reaction>
    <physiologicalReaction direction="left-to-right" evidence="13">
        <dbReference type="Rhea" id="RHEA:77116"/>
    </physiologicalReaction>
</comment>
<dbReference type="InterPro" id="IPR029033">
    <property type="entry name" value="His_PPase_superfam"/>
</dbReference>
<feature type="chain" id="PRO_5028446469" description="Multiple inositol polyphosphate phosphatase 1" evidence="17">
    <location>
        <begin position="23"/>
        <end position="466"/>
    </location>
</feature>
<evidence type="ECO:0000256" key="8">
    <source>
        <dbReference type="ARBA" id="ARBA00022801"/>
    </source>
</evidence>
<dbReference type="PIRSF" id="PIRSF000894">
    <property type="entry name" value="Acid_phosphatase"/>
    <property type="match status" value="1"/>
</dbReference>
<dbReference type="GO" id="GO:0005886">
    <property type="term" value="C:plasma membrane"/>
    <property type="evidence" value="ECO:0007669"/>
    <property type="project" value="UniProtKB-SubCell"/>
</dbReference>
<feature type="disulfide bond" evidence="16">
    <location>
        <begin position="48"/>
        <end position="384"/>
    </location>
</feature>
<dbReference type="GO" id="GO:0052745">
    <property type="term" value="F:inositol phosphate phosphatase activity"/>
    <property type="evidence" value="ECO:0007669"/>
    <property type="project" value="TreeGrafter"/>
</dbReference>
<evidence type="ECO:0000256" key="2">
    <source>
        <dbReference type="ARBA" id="ARBA00008422"/>
    </source>
</evidence>
<evidence type="ECO:0000256" key="16">
    <source>
        <dbReference type="PIRSR" id="PIRSR000894-2"/>
    </source>
</evidence>
<evidence type="ECO:0000256" key="4">
    <source>
        <dbReference type="ARBA" id="ARBA00013040"/>
    </source>
</evidence>
<keyword evidence="7 17" id="KW-0732">Signal</keyword>
<dbReference type="Gene3D" id="3.40.50.1240">
    <property type="entry name" value="Phosphoglycerate mutase-like"/>
    <property type="match status" value="1"/>
</dbReference>
<feature type="signal peptide" evidence="17">
    <location>
        <begin position="1"/>
        <end position="22"/>
    </location>
</feature>
<keyword evidence="6" id="KW-1003">Cell membrane</keyword>
<dbReference type="InParanoid" id="A0A6P8HP52"/>
<comment type="catalytic activity">
    <reaction evidence="14">
        <text>1D-myo-inositol hexakisphosphate + H2O = 1D-myo-inositol 1,2,4,5,6-pentakisphosphate + phosphate</text>
        <dbReference type="Rhea" id="RHEA:16989"/>
        <dbReference type="ChEBI" id="CHEBI:15377"/>
        <dbReference type="ChEBI" id="CHEBI:43474"/>
        <dbReference type="ChEBI" id="CHEBI:57798"/>
        <dbReference type="ChEBI" id="CHEBI:58130"/>
        <dbReference type="EC" id="3.1.3.62"/>
    </reaction>
    <physiologicalReaction direction="left-to-right" evidence="14">
        <dbReference type="Rhea" id="RHEA:16990"/>
    </physiologicalReaction>
</comment>
<evidence type="ECO:0000256" key="1">
    <source>
        <dbReference type="ARBA" id="ARBA00004236"/>
    </source>
</evidence>
<dbReference type="InterPro" id="IPR000560">
    <property type="entry name" value="His_Pase_clade-2"/>
</dbReference>
<evidence type="ECO:0000256" key="7">
    <source>
        <dbReference type="ARBA" id="ARBA00022729"/>
    </source>
</evidence>
<proteinExistence type="inferred from homology"/>
<dbReference type="Pfam" id="PF00328">
    <property type="entry name" value="His_Phos_2"/>
    <property type="match status" value="1"/>
</dbReference>
<dbReference type="GeneID" id="116291378"/>
<evidence type="ECO:0000256" key="12">
    <source>
        <dbReference type="ARBA" id="ARBA00043668"/>
    </source>
</evidence>
<comment type="catalytic activity">
    <reaction evidence="12">
        <text>1D-myo-inositol 1,2,5,6-tetrakisphosphate + H2O = 1D-myo-inositol 1,2,6-trisphosphate + phosphate</text>
        <dbReference type="Rhea" id="RHEA:77119"/>
        <dbReference type="ChEBI" id="CHEBI:15377"/>
        <dbReference type="ChEBI" id="CHEBI:43474"/>
        <dbReference type="ChEBI" id="CHEBI:195535"/>
        <dbReference type="ChEBI" id="CHEBI:195537"/>
        <dbReference type="EC" id="3.1.3.62"/>
    </reaction>
    <physiologicalReaction direction="left-to-right" evidence="12">
        <dbReference type="Rhea" id="RHEA:77120"/>
    </physiologicalReaction>
</comment>
<comment type="subcellular location">
    <subcellularLocation>
        <location evidence="1">Cell membrane</location>
    </subcellularLocation>
</comment>
<evidence type="ECO:0000256" key="5">
    <source>
        <dbReference type="ARBA" id="ARBA00018097"/>
    </source>
</evidence>
<name>A0A6P8HP52_ACTTE</name>
<keyword evidence="18" id="KW-1185">Reference proteome</keyword>
<dbReference type="GO" id="GO:0003993">
    <property type="term" value="F:acid phosphatase activity"/>
    <property type="evidence" value="ECO:0007669"/>
    <property type="project" value="TreeGrafter"/>
</dbReference>
<feature type="disulfide bond" evidence="16">
    <location>
        <begin position="255"/>
        <end position="268"/>
    </location>
</feature>
<dbReference type="EC" id="3.1.3.80" evidence="3"/>
<evidence type="ECO:0000256" key="3">
    <source>
        <dbReference type="ARBA" id="ARBA00012976"/>
    </source>
</evidence>
<dbReference type="EC" id="3.1.3.62" evidence="4"/>
<keyword evidence="16" id="KW-1015">Disulfide bond</keyword>
<evidence type="ECO:0000256" key="6">
    <source>
        <dbReference type="ARBA" id="ARBA00022475"/>
    </source>
</evidence>
<dbReference type="InterPro" id="IPR016274">
    <property type="entry name" value="Histidine_acid_Pase_euk"/>
</dbReference>
<evidence type="ECO:0000256" key="15">
    <source>
        <dbReference type="ARBA" id="ARBA00043832"/>
    </source>
</evidence>
<dbReference type="FunCoup" id="A0A6P8HP52">
    <property type="interactions" value="1292"/>
</dbReference>
<keyword evidence="8" id="KW-0378">Hydrolase</keyword>
<dbReference type="AlphaFoldDB" id="A0A6P8HP52"/>
<evidence type="ECO:0000313" key="19">
    <source>
        <dbReference type="RefSeq" id="XP_031554407.1"/>
    </source>
</evidence>
<dbReference type="KEGG" id="aten:116291378"/>
<dbReference type="PANTHER" id="PTHR20963">
    <property type="entry name" value="MULTIPLE INOSITOL POLYPHOSPHATE PHOSPHATASE-RELATED"/>
    <property type="match status" value="1"/>
</dbReference>
<keyword evidence="9" id="KW-0472">Membrane</keyword>
<sequence>MLPISTKVLFLITVLVFHVANTEPELSYSSKTPYHPGDLNNVSEPSGCTAVQLNMVLRHGSRYPCTDYTLAIVDLLKKINQLHESKPYKYNNLTLPWNLSHEYDIAGNCEQSDAGNQEIYELAKRFKKKYPRLFVQKYWNKFYTFVTSGTPRTAKSASTFGYGLFEGKGTLGLNKYQPIGIIFSGLKDKDKVLRYYDTCSRYKREIKDGNGLEEWQKFGLSDPMKTVIKNIEGRLQLKGKIELSAESVQKLFWLCAFATMNQENRDWCSVFTKDDLEVLAYYDDINQYYRHSYGNEISYRTNCPLLADITHSLKAFVTQNQSYPYGIFRFTHIGTMTALQSILGMYNDSVQLKANNFAEQRDRTFRISRNVPMSANMAFVLYKCEKKPNHMVQLLINERPAVLPCCGNGSLCSFQTFLSCYEPISNNCDFDKMCQFPTPTVSASSPRDKHGTWVCLSLFMVLLLFL</sequence>
<evidence type="ECO:0000256" key="9">
    <source>
        <dbReference type="ARBA" id="ARBA00023136"/>
    </source>
</evidence>
<dbReference type="Proteomes" id="UP000515163">
    <property type="component" value="Unplaced"/>
</dbReference>
<dbReference type="PANTHER" id="PTHR20963:SF8">
    <property type="entry name" value="MULTIPLE INOSITOL POLYPHOSPHATE PHOSPHATASE 1"/>
    <property type="match status" value="1"/>
</dbReference>
<evidence type="ECO:0000256" key="11">
    <source>
        <dbReference type="ARBA" id="ARBA00031642"/>
    </source>
</evidence>
<evidence type="ECO:0000256" key="10">
    <source>
        <dbReference type="ARBA" id="ARBA00023180"/>
    </source>
</evidence>
<comment type="catalytic activity">
    <reaction evidence="15">
        <text>(2R)-2,3-bisphosphoglycerate + H2O = (2R)-2-phosphoglycerate + phosphate</text>
        <dbReference type="Rhea" id="RHEA:27381"/>
        <dbReference type="ChEBI" id="CHEBI:15377"/>
        <dbReference type="ChEBI" id="CHEBI:43474"/>
        <dbReference type="ChEBI" id="CHEBI:58248"/>
        <dbReference type="ChEBI" id="CHEBI:58289"/>
        <dbReference type="EC" id="3.1.3.80"/>
    </reaction>
    <physiologicalReaction direction="left-to-right" evidence="15">
        <dbReference type="Rhea" id="RHEA:27382"/>
    </physiologicalReaction>
</comment>